<evidence type="ECO:0000313" key="3">
    <source>
        <dbReference type="WBParaSite" id="EEL_0000269301-mRNA-1"/>
    </source>
</evidence>
<name>A0A0R3RMI3_9BILA</name>
<keyword evidence="2" id="KW-1185">Reference proteome</keyword>
<organism evidence="2 3">
    <name type="scientific">Elaeophora elaphi</name>
    <dbReference type="NCBI Taxonomy" id="1147741"/>
    <lineage>
        <taxon>Eukaryota</taxon>
        <taxon>Metazoa</taxon>
        <taxon>Ecdysozoa</taxon>
        <taxon>Nematoda</taxon>
        <taxon>Chromadorea</taxon>
        <taxon>Rhabditida</taxon>
        <taxon>Spirurina</taxon>
        <taxon>Spiruromorpha</taxon>
        <taxon>Filarioidea</taxon>
        <taxon>Onchocercidae</taxon>
        <taxon>Elaeophora</taxon>
    </lineage>
</organism>
<sequence length="150" mass="16215">MNIALTVFWLLLPALSAGIRCINGGEWIAHACTMDAQCEPYKIKPTDRVACLGSECCTMPCSNNGTFTGKECGTSYDCLPSTEKVACLSGVCCTVPQKCPYGGEVIGLECDTSKSCEYLAPGVPVMCLKSICCAYPIPYYFYIHSTKNFN</sequence>
<reference evidence="3" key="1">
    <citation type="submission" date="2017-02" db="UniProtKB">
        <authorList>
            <consortium name="WormBaseParasite"/>
        </authorList>
    </citation>
    <scope>IDENTIFICATION</scope>
</reference>
<dbReference type="Proteomes" id="UP000050640">
    <property type="component" value="Unplaced"/>
</dbReference>
<feature type="chain" id="PRO_5006447647" evidence="1">
    <location>
        <begin position="25"/>
        <end position="150"/>
    </location>
</feature>
<keyword evidence="1" id="KW-0732">Signal</keyword>
<dbReference type="STRING" id="1147741.A0A0R3RMI3"/>
<feature type="signal peptide" evidence="1">
    <location>
        <begin position="1"/>
        <end position="24"/>
    </location>
</feature>
<evidence type="ECO:0000313" key="2">
    <source>
        <dbReference type="Proteomes" id="UP000050640"/>
    </source>
</evidence>
<dbReference type="AlphaFoldDB" id="A0A0R3RMI3"/>
<proteinExistence type="predicted"/>
<accession>A0A0R3RMI3</accession>
<evidence type="ECO:0000256" key="1">
    <source>
        <dbReference type="SAM" id="SignalP"/>
    </source>
</evidence>
<protein>
    <submittedName>
        <fullName evidence="3">TIL domain-containing protein</fullName>
    </submittedName>
</protein>
<dbReference type="WBParaSite" id="EEL_0000269301-mRNA-1">
    <property type="protein sequence ID" value="EEL_0000269301-mRNA-1"/>
    <property type="gene ID" value="EEL_0000269301"/>
</dbReference>